<evidence type="ECO:0000256" key="2">
    <source>
        <dbReference type="ARBA" id="ARBA00022448"/>
    </source>
</evidence>
<name>A0A2A6FTS6_9MICO</name>
<evidence type="ECO:0000256" key="1">
    <source>
        <dbReference type="ARBA" id="ARBA00004651"/>
    </source>
</evidence>
<feature type="transmembrane region" description="Helical" evidence="7">
    <location>
        <begin position="81"/>
        <end position="102"/>
    </location>
</feature>
<dbReference type="GO" id="GO:0005886">
    <property type="term" value="C:plasma membrane"/>
    <property type="evidence" value="ECO:0007669"/>
    <property type="project" value="UniProtKB-SubCell"/>
</dbReference>
<evidence type="ECO:0000256" key="4">
    <source>
        <dbReference type="ARBA" id="ARBA00022692"/>
    </source>
</evidence>
<evidence type="ECO:0000313" key="9">
    <source>
        <dbReference type="EMBL" id="PDQ36026.1"/>
    </source>
</evidence>
<feature type="domain" description="ABC transmembrane type-1" evidence="8">
    <location>
        <begin position="77"/>
        <end position="291"/>
    </location>
</feature>
<dbReference type="CDD" id="cd06261">
    <property type="entry name" value="TM_PBP2"/>
    <property type="match status" value="1"/>
</dbReference>
<evidence type="ECO:0000256" key="6">
    <source>
        <dbReference type="ARBA" id="ARBA00023136"/>
    </source>
</evidence>
<evidence type="ECO:0000256" key="5">
    <source>
        <dbReference type="ARBA" id="ARBA00022989"/>
    </source>
</evidence>
<dbReference type="PANTHER" id="PTHR30193:SF37">
    <property type="entry name" value="INNER MEMBRANE ABC TRANSPORTER PERMEASE PROTEIN YCJO"/>
    <property type="match status" value="1"/>
</dbReference>
<keyword evidence="3" id="KW-1003">Cell membrane</keyword>
<proteinExistence type="inferred from homology"/>
<feature type="transmembrane region" description="Helical" evidence="7">
    <location>
        <begin position="12"/>
        <end position="37"/>
    </location>
</feature>
<comment type="caution">
    <text evidence="9">The sequence shown here is derived from an EMBL/GenBank/DDBJ whole genome shotgun (WGS) entry which is preliminary data.</text>
</comment>
<dbReference type="SUPFAM" id="SSF161098">
    <property type="entry name" value="MetI-like"/>
    <property type="match status" value="1"/>
</dbReference>
<accession>A0A2A6FTS6</accession>
<organism evidence="9 10">
    <name type="scientific">Candidatus Lumbricidiphila eiseniae</name>
    <dbReference type="NCBI Taxonomy" id="1969409"/>
    <lineage>
        <taxon>Bacteria</taxon>
        <taxon>Bacillati</taxon>
        <taxon>Actinomycetota</taxon>
        <taxon>Actinomycetes</taxon>
        <taxon>Micrococcales</taxon>
        <taxon>Microbacteriaceae</taxon>
        <taxon>Candidatus Lumbricidiphila</taxon>
    </lineage>
</organism>
<dbReference type="Proteomes" id="UP000219994">
    <property type="component" value="Unassembled WGS sequence"/>
</dbReference>
<dbReference type="EMBL" id="NAEP01000023">
    <property type="protein sequence ID" value="PDQ36026.1"/>
    <property type="molecule type" value="Genomic_DNA"/>
</dbReference>
<comment type="subcellular location">
    <subcellularLocation>
        <location evidence="1 7">Cell membrane</location>
        <topology evidence="1 7">Multi-pass membrane protein</topology>
    </subcellularLocation>
</comment>
<keyword evidence="4 7" id="KW-0812">Transmembrane</keyword>
<feature type="transmembrane region" description="Helical" evidence="7">
    <location>
        <begin position="114"/>
        <end position="135"/>
    </location>
</feature>
<feature type="transmembrane region" description="Helical" evidence="7">
    <location>
        <begin position="178"/>
        <end position="198"/>
    </location>
</feature>
<dbReference type="InterPro" id="IPR051393">
    <property type="entry name" value="ABC_transporter_permease"/>
</dbReference>
<feature type="transmembrane region" description="Helical" evidence="7">
    <location>
        <begin position="210"/>
        <end position="229"/>
    </location>
</feature>
<evidence type="ECO:0000313" key="10">
    <source>
        <dbReference type="Proteomes" id="UP000219994"/>
    </source>
</evidence>
<evidence type="ECO:0000256" key="7">
    <source>
        <dbReference type="RuleBase" id="RU363032"/>
    </source>
</evidence>
<keyword evidence="5 7" id="KW-1133">Transmembrane helix</keyword>
<dbReference type="PROSITE" id="PS50928">
    <property type="entry name" value="ABC_TM1"/>
    <property type="match status" value="1"/>
</dbReference>
<dbReference type="InterPro" id="IPR035906">
    <property type="entry name" value="MetI-like_sf"/>
</dbReference>
<gene>
    <name evidence="9" type="ORF">B5766_02470</name>
</gene>
<dbReference type="PANTHER" id="PTHR30193">
    <property type="entry name" value="ABC TRANSPORTER PERMEASE PROTEIN"/>
    <property type="match status" value="1"/>
</dbReference>
<dbReference type="GO" id="GO:0055085">
    <property type="term" value="P:transmembrane transport"/>
    <property type="evidence" value="ECO:0007669"/>
    <property type="project" value="InterPro"/>
</dbReference>
<comment type="similarity">
    <text evidence="7">Belongs to the binding-protein-dependent transport system permease family.</text>
</comment>
<dbReference type="Pfam" id="PF00528">
    <property type="entry name" value="BPD_transp_1"/>
    <property type="match status" value="1"/>
</dbReference>
<protein>
    <recommendedName>
        <fullName evidence="8">ABC transmembrane type-1 domain-containing protein</fullName>
    </recommendedName>
</protein>
<sequence length="300" mass="32890">MSILWRRAISTSSVAWAWALLIPSLLLVLGIIVYPLVTGVNLSLHRVILTRLDLGRPFVGFDNFLRMLSDPVMGFAWLNTLFYAVVGVGSQFVVGLIAALLLNRSSTRMWIPRTILMLPWFLPPIAAAYMFAFMIDPRYGIITRVLGVVGIDIGGQGVLANPTCAIWGALAVELWRGYPFFALFLLAGLQAIPTDLGEAAAIDGANRRQYFWHVVWPLLRPIVIVSTLLDGIRLATSPVMLLLLTNGGPGNSTQVVSLYAFQQAYQRFDFGYASAISVALLVAITGFAMVYVRINSGRGK</sequence>
<dbReference type="AlphaFoldDB" id="A0A2A6FTS6"/>
<reference evidence="10" key="1">
    <citation type="submission" date="2017-03" db="EMBL/GenBank/DDBJ databases">
        <authorList>
            <person name="Lund M.B."/>
        </authorList>
    </citation>
    <scope>NUCLEOTIDE SEQUENCE [LARGE SCALE GENOMIC DNA]</scope>
</reference>
<evidence type="ECO:0000259" key="8">
    <source>
        <dbReference type="PROSITE" id="PS50928"/>
    </source>
</evidence>
<feature type="transmembrane region" description="Helical" evidence="7">
    <location>
        <begin position="270"/>
        <end position="292"/>
    </location>
</feature>
<dbReference type="InterPro" id="IPR000515">
    <property type="entry name" value="MetI-like"/>
</dbReference>
<dbReference type="Gene3D" id="1.10.3720.10">
    <property type="entry name" value="MetI-like"/>
    <property type="match status" value="1"/>
</dbReference>
<evidence type="ECO:0000256" key="3">
    <source>
        <dbReference type="ARBA" id="ARBA00022475"/>
    </source>
</evidence>
<keyword evidence="2 7" id="KW-0813">Transport</keyword>
<keyword evidence="6 7" id="KW-0472">Membrane</keyword>